<dbReference type="PRINTS" id="PR00455">
    <property type="entry name" value="HTHTETR"/>
</dbReference>
<dbReference type="PANTHER" id="PTHR30055">
    <property type="entry name" value="HTH-TYPE TRANSCRIPTIONAL REGULATOR RUTR"/>
    <property type="match status" value="1"/>
</dbReference>
<dbReference type="InterPro" id="IPR001647">
    <property type="entry name" value="HTH_TetR"/>
</dbReference>
<feature type="DNA-binding region" description="H-T-H motif" evidence="4">
    <location>
        <begin position="28"/>
        <end position="47"/>
    </location>
</feature>
<dbReference type="PANTHER" id="PTHR30055:SF148">
    <property type="entry name" value="TETR-FAMILY TRANSCRIPTIONAL REGULATOR"/>
    <property type="match status" value="1"/>
</dbReference>
<dbReference type="AlphaFoldDB" id="A0A3A4B0P5"/>
<dbReference type="PROSITE" id="PS50977">
    <property type="entry name" value="HTH_TETR_2"/>
    <property type="match status" value="1"/>
</dbReference>
<keyword evidence="2 4" id="KW-0238">DNA-binding</keyword>
<feature type="domain" description="HTH tetR-type" evidence="5">
    <location>
        <begin position="5"/>
        <end position="65"/>
    </location>
</feature>
<protein>
    <submittedName>
        <fullName evidence="6">TetR/AcrR family transcriptional regulator</fullName>
    </submittedName>
</protein>
<proteinExistence type="predicted"/>
<evidence type="ECO:0000256" key="3">
    <source>
        <dbReference type="ARBA" id="ARBA00023163"/>
    </source>
</evidence>
<dbReference type="Gene3D" id="1.10.10.60">
    <property type="entry name" value="Homeodomain-like"/>
    <property type="match status" value="1"/>
</dbReference>
<dbReference type="RefSeq" id="WP_119929542.1">
    <property type="nucleotide sequence ID" value="NZ_QZEY01000013.1"/>
</dbReference>
<reference evidence="6 7" key="1">
    <citation type="submission" date="2018-09" db="EMBL/GenBank/DDBJ databases">
        <title>YIM 75507 draft genome.</title>
        <authorList>
            <person name="Tang S."/>
            <person name="Feng Y."/>
        </authorList>
    </citation>
    <scope>NUCLEOTIDE SEQUENCE [LARGE SCALE GENOMIC DNA]</scope>
    <source>
        <strain evidence="6 7">YIM 75507</strain>
    </source>
</reference>
<evidence type="ECO:0000256" key="2">
    <source>
        <dbReference type="ARBA" id="ARBA00023125"/>
    </source>
</evidence>
<dbReference type="OrthoDB" id="9796019at2"/>
<keyword evidence="7" id="KW-1185">Reference proteome</keyword>
<sequence>MAKGPRAEKAIFDATLRLLTERGYDGLTVEGVADLAGVNKTTLYRWWPSKPALVRAALLRADVLTVEIPDTGSLRGDLIALVEGMIGLLGGQGAGGVAAAVLASAGRDETLAALSRDFFADRLERERPIFDRAVERGELSDATGVMTLMDLLAGAVWLRLVLRGLPAPPRFAEELVDTVLPGHAVRH</sequence>
<evidence type="ECO:0000313" key="6">
    <source>
        <dbReference type="EMBL" id="RJL25182.1"/>
    </source>
</evidence>
<evidence type="ECO:0000256" key="4">
    <source>
        <dbReference type="PROSITE-ProRule" id="PRU00335"/>
    </source>
</evidence>
<comment type="caution">
    <text evidence="6">The sequence shown here is derived from an EMBL/GenBank/DDBJ whole genome shotgun (WGS) entry which is preliminary data.</text>
</comment>
<dbReference type="InterPro" id="IPR036271">
    <property type="entry name" value="Tet_transcr_reg_TetR-rel_C_sf"/>
</dbReference>
<dbReference type="EMBL" id="QZEY01000013">
    <property type="protein sequence ID" value="RJL25182.1"/>
    <property type="molecule type" value="Genomic_DNA"/>
</dbReference>
<evidence type="ECO:0000256" key="1">
    <source>
        <dbReference type="ARBA" id="ARBA00023015"/>
    </source>
</evidence>
<dbReference type="GO" id="GO:0000976">
    <property type="term" value="F:transcription cis-regulatory region binding"/>
    <property type="evidence" value="ECO:0007669"/>
    <property type="project" value="TreeGrafter"/>
</dbReference>
<dbReference type="Gene3D" id="1.10.357.10">
    <property type="entry name" value="Tetracycline Repressor, domain 2"/>
    <property type="match status" value="1"/>
</dbReference>
<keyword evidence="1" id="KW-0805">Transcription regulation</keyword>
<dbReference type="InterPro" id="IPR011075">
    <property type="entry name" value="TetR_C"/>
</dbReference>
<dbReference type="Pfam" id="PF00440">
    <property type="entry name" value="TetR_N"/>
    <property type="match status" value="1"/>
</dbReference>
<evidence type="ECO:0000313" key="7">
    <source>
        <dbReference type="Proteomes" id="UP000265768"/>
    </source>
</evidence>
<dbReference type="InterPro" id="IPR009057">
    <property type="entry name" value="Homeodomain-like_sf"/>
</dbReference>
<name>A0A3A4B0P5_9ACTN</name>
<gene>
    <name evidence="6" type="ORF">D5H75_28035</name>
</gene>
<keyword evidence="3" id="KW-0804">Transcription</keyword>
<organism evidence="6 7">
    <name type="scientific">Bailinhaonella thermotolerans</name>
    <dbReference type="NCBI Taxonomy" id="1070861"/>
    <lineage>
        <taxon>Bacteria</taxon>
        <taxon>Bacillati</taxon>
        <taxon>Actinomycetota</taxon>
        <taxon>Actinomycetes</taxon>
        <taxon>Streptosporangiales</taxon>
        <taxon>Streptosporangiaceae</taxon>
        <taxon>Bailinhaonella</taxon>
    </lineage>
</organism>
<dbReference type="SUPFAM" id="SSF46689">
    <property type="entry name" value="Homeodomain-like"/>
    <property type="match status" value="1"/>
</dbReference>
<dbReference type="Proteomes" id="UP000265768">
    <property type="component" value="Unassembled WGS sequence"/>
</dbReference>
<accession>A0A3A4B0P5</accession>
<dbReference type="SUPFAM" id="SSF48498">
    <property type="entry name" value="Tetracyclin repressor-like, C-terminal domain"/>
    <property type="match status" value="1"/>
</dbReference>
<evidence type="ECO:0000259" key="5">
    <source>
        <dbReference type="PROSITE" id="PS50977"/>
    </source>
</evidence>
<dbReference type="InterPro" id="IPR050109">
    <property type="entry name" value="HTH-type_TetR-like_transc_reg"/>
</dbReference>
<dbReference type="GO" id="GO:0003700">
    <property type="term" value="F:DNA-binding transcription factor activity"/>
    <property type="evidence" value="ECO:0007669"/>
    <property type="project" value="TreeGrafter"/>
</dbReference>
<dbReference type="Pfam" id="PF16859">
    <property type="entry name" value="TetR_C_11"/>
    <property type="match status" value="1"/>
</dbReference>